<keyword evidence="9 13" id="KW-0010">Activator</keyword>
<feature type="domain" description="SH2" evidence="14">
    <location>
        <begin position="566"/>
        <end position="665"/>
    </location>
</feature>
<dbReference type="GO" id="GO:0042127">
    <property type="term" value="P:regulation of cell population proliferation"/>
    <property type="evidence" value="ECO:0000318"/>
    <property type="project" value="GO_Central"/>
</dbReference>
<dbReference type="GO" id="GO:0006357">
    <property type="term" value="P:regulation of transcription by RNA polymerase II"/>
    <property type="evidence" value="ECO:0000318"/>
    <property type="project" value="GO_Central"/>
</dbReference>
<evidence type="ECO:0000256" key="1">
    <source>
        <dbReference type="ARBA" id="ARBA00004123"/>
    </source>
</evidence>
<dbReference type="CDD" id="cd09919">
    <property type="entry name" value="SH2_STAT_family"/>
    <property type="match status" value="1"/>
</dbReference>
<dbReference type="Gene3D" id="1.20.1050.20">
    <property type="entry name" value="STAT transcription factor, all-alpha domain"/>
    <property type="match status" value="1"/>
</dbReference>
<dbReference type="CDD" id="cd16849">
    <property type="entry name" value="STAT5_DBD"/>
    <property type="match status" value="1"/>
</dbReference>
<comment type="similarity">
    <text evidence="3 13">Belongs to the transcription factor STAT family.</text>
</comment>
<dbReference type="KEGG" id="hro:HELRODRAFT_156927"/>
<reference evidence="16" key="3">
    <citation type="submission" date="2015-06" db="UniProtKB">
        <authorList>
            <consortium name="EnsemblMetazoa"/>
        </authorList>
    </citation>
    <scope>IDENTIFICATION</scope>
</reference>
<sequence>MALWARVQMLGDTMRQMQNIYGSNFPIEVRHFFAQWIESQPWADFDEDNPENEKFAIQFSEQLIKMMEEKAQELSNDEMFLTKLKLQESAVQFKNMYSSNPMSLVRTVKNCLAIETKLVEQADSAASNGKQVSAHRQICERFEYIQRFTQETEAELRQIQHKQEQFIIQYQESLKIANQIQQLASLPNGQTRHDSEQRLQKQKQSIDQTLSQNAQQLLQMRMQLADKHHETCQRLSELQAHFLDDQLISWKRQQQLAGNGTPFDGSLDTLQQWCESLAELIWQNRQQIKKAISFFFFVELLRAQLPINLPPGRQDCLPVLNSTITGLLSSLVTSTFIIEKQPPQVLKKDSRFTATVRLLVGGKLNVHMNPPTVKATIISEEQARILLKNDKNIRNETSGDILNNMGSMEYHQANGQLSITFRNMALKRIRRAEKKGNETVTEEKFSILFQSQFSVGGGELVFQVWTLSLPVVVTVHGNQECNALATILWDNAFAEPGRLPFLVPEKVPWPSLAQTLMTKFASHCGLGLSVDNLNYLAFKSSSSSSSSSPSFFQEPLTGRNFTFWEWFYSILKLTKDWLQGPWKDRLITGFISKQLAQDWLMKSPNGTFLLRFSDSELGGITIAWVAEDPNKPSERNVWNLAPFTDKHFKIRGLGDTIKDLDNLVYLYPNINKSQCFSKFWTQLNGGLL</sequence>
<evidence type="ECO:0000256" key="10">
    <source>
        <dbReference type="ARBA" id="ARBA00023163"/>
    </source>
</evidence>
<dbReference type="PANTHER" id="PTHR11801">
    <property type="entry name" value="SIGNAL TRANSDUCER AND ACTIVATOR OF TRANSCRIPTION"/>
    <property type="match status" value="1"/>
</dbReference>
<dbReference type="CTD" id="20197634"/>
<dbReference type="InterPro" id="IPR035858">
    <property type="entry name" value="STAT5a/5b_DBD"/>
</dbReference>
<keyword evidence="11 13" id="KW-0539">Nucleus</keyword>
<dbReference type="EnsemblMetazoa" id="HelroT156927">
    <property type="protein sequence ID" value="HelroP156927"/>
    <property type="gene ID" value="HelroG156927"/>
</dbReference>
<evidence type="ECO:0000256" key="5">
    <source>
        <dbReference type="ARBA" id="ARBA00022553"/>
    </source>
</evidence>
<dbReference type="GeneID" id="20197634"/>
<dbReference type="OrthoDB" id="19300at2759"/>
<accession>T1EM34</accession>
<evidence type="ECO:0000256" key="3">
    <source>
        <dbReference type="ARBA" id="ARBA00005586"/>
    </source>
</evidence>
<gene>
    <name evidence="16" type="primary">20197634</name>
    <name evidence="15" type="ORF">HELRODRAFT_156927</name>
</gene>
<dbReference type="InterPro" id="IPR015988">
    <property type="entry name" value="STAT_TF_CC"/>
</dbReference>
<dbReference type="FunFam" id="1.20.1050.20:FF:000005">
    <property type="entry name" value="Signal transducer and activator of transcription"/>
    <property type="match status" value="1"/>
</dbReference>
<dbReference type="Pfam" id="PF01017">
    <property type="entry name" value="STAT_alpha"/>
    <property type="match status" value="1"/>
</dbReference>
<dbReference type="SUPFAM" id="SSF49417">
    <property type="entry name" value="p53-like transcription factors"/>
    <property type="match status" value="1"/>
</dbReference>
<dbReference type="CDD" id="cd16855">
    <property type="entry name" value="STAT5_CCD"/>
    <property type="match status" value="1"/>
</dbReference>
<dbReference type="SUPFAM" id="SSF48092">
    <property type="entry name" value="Transcription factor STAT-4 N-domain"/>
    <property type="match status" value="1"/>
</dbReference>
<dbReference type="Pfam" id="PF21354">
    <property type="entry name" value="STAT_linker"/>
    <property type="match status" value="1"/>
</dbReference>
<dbReference type="InterPro" id="IPR036860">
    <property type="entry name" value="SH2_dom_sf"/>
</dbReference>
<dbReference type="STRING" id="6412.T1EM34"/>
<dbReference type="Proteomes" id="UP000015101">
    <property type="component" value="Unassembled WGS sequence"/>
</dbReference>
<protein>
    <recommendedName>
        <fullName evidence="13">Signal transducer and activator of transcription</fullName>
    </recommendedName>
</protein>
<dbReference type="GO" id="GO:0000981">
    <property type="term" value="F:DNA-binding transcription factor activity, RNA polymerase II-specific"/>
    <property type="evidence" value="ECO:0000318"/>
    <property type="project" value="GO_Central"/>
</dbReference>
<evidence type="ECO:0000256" key="4">
    <source>
        <dbReference type="ARBA" id="ARBA00022490"/>
    </source>
</evidence>
<evidence type="ECO:0000256" key="11">
    <source>
        <dbReference type="ARBA" id="ARBA00023242"/>
    </source>
</evidence>
<dbReference type="SUPFAM" id="SSF47655">
    <property type="entry name" value="STAT"/>
    <property type="match status" value="1"/>
</dbReference>
<dbReference type="SMART" id="SM00964">
    <property type="entry name" value="STAT_int"/>
    <property type="match status" value="1"/>
</dbReference>
<dbReference type="GO" id="GO:0007259">
    <property type="term" value="P:cell surface receptor signaling pathway via JAK-STAT"/>
    <property type="evidence" value="ECO:0000318"/>
    <property type="project" value="GO_Central"/>
</dbReference>
<evidence type="ECO:0000256" key="7">
    <source>
        <dbReference type="ARBA" id="ARBA00023015"/>
    </source>
</evidence>
<organism evidence="16 17">
    <name type="scientific">Helobdella robusta</name>
    <name type="common">Californian leech</name>
    <dbReference type="NCBI Taxonomy" id="6412"/>
    <lineage>
        <taxon>Eukaryota</taxon>
        <taxon>Metazoa</taxon>
        <taxon>Spiralia</taxon>
        <taxon>Lophotrochozoa</taxon>
        <taxon>Annelida</taxon>
        <taxon>Clitellata</taxon>
        <taxon>Hirudinea</taxon>
        <taxon>Rhynchobdellida</taxon>
        <taxon>Glossiphoniidae</taxon>
        <taxon>Helobdella</taxon>
    </lineage>
</organism>
<dbReference type="InterPro" id="IPR001217">
    <property type="entry name" value="STAT"/>
</dbReference>
<dbReference type="EMBL" id="KB096411">
    <property type="protein sequence ID" value="ESO05053.1"/>
    <property type="molecule type" value="Genomic_DNA"/>
</dbReference>
<evidence type="ECO:0000313" key="17">
    <source>
        <dbReference type="Proteomes" id="UP000015101"/>
    </source>
</evidence>
<dbReference type="InParanoid" id="T1EM34"/>
<evidence type="ECO:0000256" key="9">
    <source>
        <dbReference type="ARBA" id="ARBA00023159"/>
    </source>
</evidence>
<dbReference type="InterPro" id="IPR048988">
    <property type="entry name" value="STAT_linker"/>
</dbReference>
<proteinExistence type="inferred from homology"/>
<dbReference type="FunCoup" id="T1EM34">
    <property type="interactions" value="706"/>
</dbReference>
<dbReference type="InterPro" id="IPR013801">
    <property type="entry name" value="STAT_TF_DNA-bd"/>
</dbReference>
<reference evidence="17" key="1">
    <citation type="submission" date="2012-12" db="EMBL/GenBank/DDBJ databases">
        <authorList>
            <person name="Hellsten U."/>
            <person name="Grimwood J."/>
            <person name="Chapman J.A."/>
            <person name="Shapiro H."/>
            <person name="Aerts A."/>
            <person name="Otillar R.P."/>
            <person name="Terry A.Y."/>
            <person name="Boore J.L."/>
            <person name="Simakov O."/>
            <person name="Marletaz F."/>
            <person name="Cho S.-J."/>
            <person name="Edsinger-Gonzales E."/>
            <person name="Havlak P."/>
            <person name="Kuo D.-H."/>
            <person name="Larsson T."/>
            <person name="Lv J."/>
            <person name="Arendt D."/>
            <person name="Savage R."/>
            <person name="Osoegawa K."/>
            <person name="de Jong P."/>
            <person name="Lindberg D.R."/>
            <person name="Seaver E.C."/>
            <person name="Weisblat D.A."/>
            <person name="Putnam N.H."/>
            <person name="Grigoriev I.V."/>
            <person name="Rokhsar D.S."/>
        </authorList>
    </citation>
    <scope>NUCLEOTIDE SEQUENCE</scope>
</reference>
<dbReference type="Gene3D" id="2.60.40.630">
    <property type="entry name" value="STAT transcription factor, DNA-binding domain"/>
    <property type="match status" value="1"/>
</dbReference>
<dbReference type="GO" id="GO:0000978">
    <property type="term" value="F:RNA polymerase II cis-regulatory region sequence-specific DNA binding"/>
    <property type="evidence" value="ECO:0000318"/>
    <property type="project" value="GO_Central"/>
</dbReference>
<dbReference type="InterPro" id="IPR000980">
    <property type="entry name" value="SH2"/>
</dbReference>
<dbReference type="InterPro" id="IPR013799">
    <property type="entry name" value="STAT_TF_prot_interaction"/>
</dbReference>
<dbReference type="OMA" id="WIEEKMW"/>
<name>T1EM34_HELRO</name>
<evidence type="ECO:0000313" key="16">
    <source>
        <dbReference type="EnsemblMetazoa" id="HelroP156927"/>
    </source>
</evidence>
<dbReference type="GO" id="GO:0005737">
    <property type="term" value="C:cytoplasm"/>
    <property type="evidence" value="ECO:0000318"/>
    <property type="project" value="GO_Central"/>
</dbReference>
<dbReference type="GO" id="GO:0006952">
    <property type="term" value="P:defense response"/>
    <property type="evidence" value="ECO:0000318"/>
    <property type="project" value="GO_Central"/>
</dbReference>
<dbReference type="InterPro" id="IPR036535">
    <property type="entry name" value="STAT_N_sf"/>
</dbReference>
<keyword evidence="7 13" id="KW-0805">Transcription regulation</keyword>
<evidence type="ECO:0000256" key="6">
    <source>
        <dbReference type="ARBA" id="ARBA00022999"/>
    </source>
</evidence>
<dbReference type="Pfam" id="PF00017">
    <property type="entry name" value="SH2"/>
    <property type="match status" value="1"/>
</dbReference>
<dbReference type="HOGENOM" id="CLU_014189_2_2_1"/>
<comment type="subcellular location">
    <subcellularLocation>
        <location evidence="2 13">Cytoplasm</location>
    </subcellularLocation>
    <subcellularLocation>
        <location evidence="1 13">Nucleus</location>
    </subcellularLocation>
</comment>
<dbReference type="InterPro" id="IPR012345">
    <property type="entry name" value="STAT_TF_DNA-bd_N"/>
</dbReference>
<dbReference type="Gene3D" id="1.10.238.10">
    <property type="entry name" value="EF-hand"/>
    <property type="match status" value="1"/>
</dbReference>
<dbReference type="Gene3D" id="1.10.532.10">
    <property type="entry name" value="STAT transcription factor, N-terminal domain"/>
    <property type="match status" value="1"/>
</dbReference>
<dbReference type="AlphaFoldDB" id="T1EM34"/>
<keyword evidence="6 12" id="KW-0727">SH2 domain</keyword>
<keyword evidence="10 13" id="KW-0804">Transcription</keyword>
<evidence type="ECO:0000259" key="14">
    <source>
        <dbReference type="PROSITE" id="PS50001"/>
    </source>
</evidence>
<dbReference type="SUPFAM" id="SSF55550">
    <property type="entry name" value="SH2 domain"/>
    <property type="match status" value="1"/>
</dbReference>
<reference evidence="15 17" key="2">
    <citation type="journal article" date="2013" name="Nature">
        <title>Insights into bilaterian evolution from three spiralian genomes.</title>
        <authorList>
            <person name="Simakov O."/>
            <person name="Marletaz F."/>
            <person name="Cho S.J."/>
            <person name="Edsinger-Gonzales E."/>
            <person name="Havlak P."/>
            <person name="Hellsten U."/>
            <person name="Kuo D.H."/>
            <person name="Larsson T."/>
            <person name="Lv J."/>
            <person name="Arendt D."/>
            <person name="Savage R."/>
            <person name="Osoegawa K."/>
            <person name="de Jong P."/>
            <person name="Grimwood J."/>
            <person name="Chapman J.A."/>
            <person name="Shapiro H."/>
            <person name="Aerts A."/>
            <person name="Otillar R.P."/>
            <person name="Terry A.Y."/>
            <person name="Boore J.L."/>
            <person name="Grigoriev I.V."/>
            <person name="Lindberg D.R."/>
            <person name="Seaver E.C."/>
            <person name="Weisblat D.A."/>
            <person name="Putnam N.H."/>
            <person name="Rokhsar D.S."/>
        </authorList>
    </citation>
    <scope>NUCLEOTIDE SEQUENCE</scope>
</reference>
<dbReference type="RefSeq" id="XP_009016986.1">
    <property type="nucleotide sequence ID" value="XM_009018738.1"/>
</dbReference>
<evidence type="ECO:0000313" key="15">
    <source>
        <dbReference type="EMBL" id="ESO05053.1"/>
    </source>
</evidence>
<keyword evidence="17" id="KW-1185">Reference proteome</keyword>
<keyword evidence="8 13" id="KW-0238">DNA-binding</keyword>
<dbReference type="InterPro" id="IPR013800">
    <property type="entry name" value="STAT_TF_alpha"/>
</dbReference>
<dbReference type="GO" id="GO:0005634">
    <property type="term" value="C:nucleus"/>
    <property type="evidence" value="ECO:0000318"/>
    <property type="project" value="GO_Central"/>
</dbReference>
<dbReference type="PROSITE" id="PS50001">
    <property type="entry name" value="SH2"/>
    <property type="match status" value="1"/>
</dbReference>
<dbReference type="EMBL" id="AMQM01004032">
    <property type="status" value="NOT_ANNOTATED_CDS"/>
    <property type="molecule type" value="Genomic_DNA"/>
</dbReference>
<dbReference type="Pfam" id="PF02865">
    <property type="entry name" value="STAT_int"/>
    <property type="match status" value="1"/>
</dbReference>
<dbReference type="FunFam" id="2.60.40.630:FF:000002">
    <property type="entry name" value="Signal transducer and activator of transcription"/>
    <property type="match status" value="1"/>
</dbReference>
<dbReference type="eggNOG" id="KOG3667">
    <property type="taxonomic scope" value="Eukaryota"/>
</dbReference>
<dbReference type="InterPro" id="IPR046994">
    <property type="entry name" value="STAT5_CC"/>
</dbReference>
<dbReference type="GO" id="GO:0005829">
    <property type="term" value="C:cytosol"/>
    <property type="evidence" value="ECO:0007669"/>
    <property type="project" value="UniProtKB-ARBA"/>
</dbReference>
<keyword evidence="4 13" id="KW-0963">Cytoplasm</keyword>
<evidence type="ECO:0000256" key="8">
    <source>
        <dbReference type="ARBA" id="ARBA00023125"/>
    </source>
</evidence>
<evidence type="ECO:0000256" key="2">
    <source>
        <dbReference type="ARBA" id="ARBA00004496"/>
    </source>
</evidence>
<keyword evidence="5 13" id="KW-0597">Phosphoprotein</keyword>
<dbReference type="FunFam" id="1.10.532.10:FF:000002">
    <property type="entry name" value="Signal transducer and activator of transcription"/>
    <property type="match status" value="1"/>
</dbReference>
<dbReference type="InterPro" id="IPR008967">
    <property type="entry name" value="p53-like_TF_DNA-bd_sf"/>
</dbReference>
<dbReference type="Gene3D" id="3.30.505.10">
    <property type="entry name" value="SH2 domain"/>
    <property type="match status" value="1"/>
</dbReference>
<evidence type="ECO:0000256" key="13">
    <source>
        <dbReference type="RuleBase" id="RU046415"/>
    </source>
</evidence>
<dbReference type="Pfam" id="PF02864">
    <property type="entry name" value="STAT_bind"/>
    <property type="match status" value="1"/>
</dbReference>
<evidence type="ECO:0000256" key="12">
    <source>
        <dbReference type="PROSITE-ProRule" id="PRU00191"/>
    </source>
</evidence>